<protein>
    <submittedName>
        <fullName evidence="1">Uncharacterized protein</fullName>
    </submittedName>
</protein>
<dbReference type="EMBL" id="LRBV02000010">
    <property type="status" value="NOT_ANNOTATED_CDS"/>
    <property type="molecule type" value="Genomic_DNA"/>
</dbReference>
<organism evidence="1 2">
    <name type="scientific">Quercus lobata</name>
    <name type="common">Valley oak</name>
    <dbReference type="NCBI Taxonomy" id="97700"/>
    <lineage>
        <taxon>Eukaryota</taxon>
        <taxon>Viridiplantae</taxon>
        <taxon>Streptophyta</taxon>
        <taxon>Embryophyta</taxon>
        <taxon>Tracheophyta</taxon>
        <taxon>Spermatophyta</taxon>
        <taxon>Magnoliopsida</taxon>
        <taxon>eudicotyledons</taxon>
        <taxon>Gunneridae</taxon>
        <taxon>Pentapetalae</taxon>
        <taxon>rosids</taxon>
        <taxon>fabids</taxon>
        <taxon>Fagales</taxon>
        <taxon>Fagaceae</taxon>
        <taxon>Quercus</taxon>
    </lineage>
</organism>
<dbReference type="Proteomes" id="UP000594261">
    <property type="component" value="Chromosome 10"/>
</dbReference>
<dbReference type="AlphaFoldDB" id="A0A7N2MT32"/>
<proteinExistence type="predicted"/>
<keyword evidence="2" id="KW-1185">Reference proteome</keyword>
<name>A0A7N2MT32_QUELO</name>
<dbReference type="InParanoid" id="A0A7N2MT32"/>
<evidence type="ECO:0000313" key="2">
    <source>
        <dbReference type="Proteomes" id="UP000594261"/>
    </source>
</evidence>
<reference evidence="1" key="2">
    <citation type="submission" date="2021-01" db="UniProtKB">
        <authorList>
            <consortium name="EnsemblPlants"/>
        </authorList>
    </citation>
    <scope>IDENTIFICATION</scope>
</reference>
<sequence>MEGETHVLVFPYSVRTSSKSIQVHANHSINVEIISDGSEEPENSEGIEAHLEHLKLNVSQSLLRNNET</sequence>
<dbReference type="EnsemblPlants" id="QL10p058791:mrna">
    <property type="protein sequence ID" value="QL10p058791:mrna"/>
    <property type="gene ID" value="QL10p058791"/>
</dbReference>
<reference evidence="1 2" key="1">
    <citation type="journal article" date="2016" name="G3 (Bethesda)">
        <title>First Draft Assembly and Annotation of the Genome of a California Endemic Oak Quercus lobata Nee (Fagaceae).</title>
        <authorList>
            <person name="Sork V.L."/>
            <person name="Fitz-Gibbon S.T."/>
            <person name="Puiu D."/>
            <person name="Crepeau M."/>
            <person name="Gugger P.F."/>
            <person name="Sherman R."/>
            <person name="Stevens K."/>
            <person name="Langley C.H."/>
            <person name="Pellegrini M."/>
            <person name="Salzberg S.L."/>
        </authorList>
    </citation>
    <scope>NUCLEOTIDE SEQUENCE [LARGE SCALE GENOMIC DNA]</scope>
    <source>
        <strain evidence="1 2">cv. SW786</strain>
    </source>
</reference>
<accession>A0A7N2MT32</accession>
<evidence type="ECO:0000313" key="1">
    <source>
        <dbReference type="EnsemblPlants" id="QL10p058791:mrna"/>
    </source>
</evidence>
<dbReference type="Gramene" id="QL10p058791:mrna">
    <property type="protein sequence ID" value="QL10p058791:mrna"/>
    <property type="gene ID" value="QL10p058791"/>
</dbReference>